<dbReference type="Pfam" id="PF22936">
    <property type="entry name" value="Pol_BBD"/>
    <property type="match status" value="1"/>
</dbReference>
<proteinExistence type="predicted"/>
<comment type="caution">
    <text evidence="2">The sequence shown here is derived from an EMBL/GenBank/DDBJ whole genome shotgun (WGS) entry which is preliminary data.</text>
</comment>
<evidence type="ECO:0000313" key="2">
    <source>
        <dbReference type="EMBL" id="GEU55802.1"/>
    </source>
</evidence>
<sequence>MLKLVASKDKEVNMPVGDSDDALVHLADDKTLDIAGIRNVNLKTSFGISWNLKDAMYIAGLIRRLIFVVQLDEEGYHVGFRYQQLKVTKGSLVVTRGNKHASMYMVEVTFNEINAAIDGRGNETLWH</sequence>
<dbReference type="AlphaFoldDB" id="A0A6L2L4Y3"/>
<organism evidence="2">
    <name type="scientific">Tanacetum cinerariifolium</name>
    <name type="common">Dalmatian daisy</name>
    <name type="synonym">Chrysanthemum cinerariifolium</name>
    <dbReference type="NCBI Taxonomy" id="118510"/>
    <lineage>
        <taxon>Eukaryota</taxon>
        <taxon>Viridiplantae</taxon>
        <taxon>Streptophyta</taxon>
        <taxon>Embryophyta</taxon>
        <taxon>Tracheophyta</taxon>
        <taxon>Spermatophyta</taxon>
        <taxon>Magnoliopsida</taxon>
        <taxon>eudicotyledons</taxon>
        <taxon>Gunneridae</taxon>
        <taxon>Pentapetalae</taxon>
        <taxon>asterids</taxon>
        <taxon>campanulids</taxon>
        <taxon>Asterales</taxon>
        <taxon>Asteraceae</taxon>
        <taxon>Asteroideae</taxon>
        <taxon>Anthemideae</taxon>
        <taxon>Anthemidinae</taxon>
        <taxon>Tanacetum</taxon>
    </lineage>
</organism>
<dbReference type="EMBL" id="BKCJ010003556">
    <property type="protein sequence ID" value="GEU55802.1"/>
    <property type="molecule type" value="Genomic_DNA"/>
</dbReference>
<reference evidence="2" key="1">
    <citation type="journal article" date="2019" name="Sci. Rep.">
        <title>Draft genome of Tanacetum cinerariifolium, the natural source of mosquito coil.</title>
        <authorList>
            <person name="Yamashiro T."/>
            <person name="Shiraishi A."/>
            <person name="Satake H."/>
            <person name="Nakayama K."/>
        </authorList>
    </citation>
    <scope>NUCLEOTIDE SEQUENCE</scope>
</reference>
<dbReference type="InterPro" id="IPR054722">
    <property type="entry name" value="PolX-like_BBD"/>
</dbReference>
<name>A0A6L2L4Y3_TANCI</name>
<accession>A0A6L2L4Y3</accession>
<gene>
    <name evidence="2" type="ORF">Tci_027780</name>
</gene>
<feature type="domain" description="Retrovirus-related Pol polyprotein from transposon TNT 1-94-like beta-barrel" evidence="1">
    <location>
        <begin position="22"/>
        <end position="76"/>
    </location>
</feature>
<evidence type="ECO:0000259" key="1">
    <source>
        <dbReference type="Pfam" id="PF22936"/>
    </source>
</evidence>
<protein>
    <submittedName>
        <fullName evidence="2">Retrovirus-related Pol polyprotein from transposon TNT 1-94</fullName>
    </submittedName>
</protein>